<dbReference type="InterPro" id="IPR045924">
    <property type="entry name" value="DUF6343"/>
</dbReference>
<dbReference type="eggNOG" id="ENOG50339PU">
    <property type="taxonomic scope" value="Bacteria"/>
</dbReference>
<feature type="transmembrane region" description="Helical" evidence="2">
    <location>
        <begin position="46"/>
        <end position="66"/>
    </location>
</feature>
<gene>
    <name evidence="3" type="ordered locus">MLP_20640</name>
</gene>
<accession>F5XDQ5</accession>
<proteinExistence type="predicted"/>
<sequence length="100" mass="10645">MRRRTVMAQHAASSREPSRQDRPGYHDPLAGIGGAAPAQSALTLRLVLAVVGLVFATCGVIAFILIQAPTWVIVLFVLVGLTAVVDIIVVTRRKLRGESG</sequence>
<dbReference type="Proteomes" id="UP000007947">
    <property type="component" value="Chromosome"/>
</dbReference>
<keyword evidence="2" id="KW-1133">Transmembrane helix</keyword>
<keyword evidence="4" id="KW-1185">Reference proteome</keyword>
<keyword evidence="2" id="KW-0812">Transmembrane</keyword>
<dbReference type="EMBL" id="AP012204">
    <property type="protein sequence ID" value="BAK35078.1"/>
    <property type="molecule type" value="Genomic_DNA"/>
</dbReference>
<dbReference type="AlphaFoldDB" id="F5XDQ5"/>
<feature type="region of interest" description="Disordered" evidence="1">
    <location>
        <begin position="1"/>
        <end position="27"/>
    </location>
</feature>
<evidence type="ECO:0000313" key="3">
    <source>
        <dbReference type="EMBL" id="BAK35078.1"/>
    </source>
</evidence>
<name>F5XDQ5_MICPN</name>
<protein>
    <submittedName>
        <fullName evidence="3">Uncharacterized protein</fullName>
    </submittedName>
</protein>
<dbReference type="Pfam" id="PF19870">
    <property type="entry name" value="DUF6343"/>
    <property type="match status" value="1"/>
</dbReference>
<feature type="compositionally biased region" description="Basic and acidic residues" evidence="1">
    <location>
        <begin position="16"/>
        <end position="25"/>
    </location>
</feature>
<dbReference type="KEGG" id="mph:MLP_20640"/>
<evidence type="ECO:0000256" key="1">
    <source>
        <dbReference type="SAM" id="MobiDB-lite"/>
    </source>
</evidence>
<organism evidence="3 4">
    <name type="scientific">Microlunatus phosphovorus (strain ATCC 700054 / DSM 10555 / JCM 9379 / NBRC 101784 / NCIMB 13414 / VKM Ac-1990 / NM-1)</name>
    <dbReference type="NCBI Taxonomy" id="1032480"/>
    <lineage>
        <taxon>Bacteria</taxon>
        <taxon>Bacillati</taxon>
        <taxon>Actinomycetota</taxon>
        <taxon>Actinomycetes</taxon>
        <taxon>Propionibacteriales</taxon>
        <taxon>Propionibacteriaceae</taxon>
        <taxon>Microlunatus</taxon>
    </lineage>
</organism>
<keyword evidence="2" id="KW-0472">Membrane</keyword>
<dbReference type="HOGENOM" id="CLU_180533_0_0_11"/>
<evidence type="ECO:0000256" key="2">
    <source>
        <dbReference type="SAM" id="Phobius"/>
    </source>
</evidence>
<evidence type="ECO:0000313" key="4">
    <source>
        <dbReference type="Proteomes" id="UP000007947"/>
    </source>
</evidence>
<feature type="transmembrane region" description="Helical" evidence="2">
    <location>
        <begin position="72"/>
        <end position="91"/>
    </location>
</feature>
<reference evidence="3 4" key="1">
    <citation type="submission" date="2011-05" db="EMBL/GenBank/DDBJ databases">
        <title>Whole genome sequence of Microlunatus phosphovorus NM-1.</title>
        <authorList>
            <person name="Hosoyama A."/>
            <person name="Sasaki K."/>
            <person name="Harada T."/>
            <person name="Igarashi R."/>
            <person name="Kawakoshi A."/>
            <person name="Sasagawa M."/>
            <person name="Fukada J."/>
            <person name="Nakamura S."/>
            <person name="Katano Y."/>
            <person name="Hanada S."/>
            <person name="Kamagata Y."/>
            <person name="Nakamura N."/>
            <person name="Yamazaki S."/>
            <person name="Fujita N."/>
        </authorList>
    </citation>
    <scope>NUCLEOTIDE SEQUENCE [LARGE SCALE GENOMIC DNA]</scope>
    <source>
        <strain evidence="4">ATCC 700054 / DSM 10555 / JCM 9379 / NBRC 101784 / NCIMB 13414 / VKM Ac-1990 / NM-1</strain>
    </source>
</reference>
<dbReference type="STRING" id="1032480.MLP_20640"/>